<evidence type="ECO:0000313" key="1">
    <source>
        <dbReference type="EMBL" id="KAJ0086364.1"/>
    </source>
</evidence>
<gene>
    <name evidence="1" type="ORF">Patl1_07802</name>
</gene>
<name>A0ACC1AG95_9ROSI</name>
<keyword evidence="2" id="KW-1185">Reference proteome</keyword>
<dbReference type="Proteomes" id="UP001164250">
    <property type="component" value="Chromosome 10"/>
</dbReference>
<organism evidence="1 2">
    <name type="scientific">Pistacia atlantica</name>
    <dbReference type="NCBI Taxonomy" id="434234"/>
    <lineage>
        <taxon>Eukaryota</taxon>
        <taxon>Viridiplantae</taxon>
        <taxon>Streptophyta</taxon>
        <taxon>Embryophyta</taxon>
        <taxon>Tracheophyta</taxon>
        <taxon>Spermatophyta</taxon>
        <taxon>Magnoliopsida</taxon>
        <taxon>eudicotyledons</taxon>
        <taxon>Gunneridae</taxon>
        <taxon>Pentapetalae</taxon>
        <taxon>rosids</taxon>
        <taxon>malvids</taxon>
        <taxon>Sapindales</taxon>
        <taxon>Anacardiaceae</taxon>
        <taxon>Pistacia</taxon>
    </lineage>
</organism>
<sequence>MKRSKCCITDKEVAHSKRLKSSNSFTGESSSRENSELGQSKVMSEVEEQVMNNKIVNSGCNKEDGVGGWCWWCCCRKYCAATSCRWWWCGE</sequence>
<protein>
    <submittedName>
        <fullName evidence="1">Uncharacterized protein</fullName>
    </submittedName>
</protein>
<comment type="caution">
    <text evidence="1">The sequence shown here is derived from an EMBL/GenBank/DDBJ whole genome shotgun (WGS) entry which is preliminary data.</text>
</comment>
<dbReference type="EMBL" id="CM047906">
    <property type="protein sequence ID" value="KAJ0086364.1"/>
    <property type="molecule type" value="Genomic_DNA"/>
</dbReference>
<reference evidence="2" key="1">
    <citation type="journal article" date="2023" name="G3 (Bethesda)">
        <title>Genome assembly and association tests identify interacting loci associated with vigor, precocity, and sex in interspecific pistachio rootstocks.</title>
        <authorList>
            <person name="Palmer W."/>
            <person name="Jacygrad E."/>
            <person name="Sagayaradj S."/>
            <person name="Cavanaugh K."/>
            <person name="Han R."/>
            <person name="Bertier L."/>
            <person name="Beede B."/>
            <person name="Kafkas S."/>
            <person name="Golino D."/>
            <person name="Preece J."/>
            <person name="Michelmore R."/>
        </authorList>
    </citation>
    <scope>NUCLEOTIDE SEQUENCE [LARGE SCALE GENOMIC DNA]</scope>
</reference>
<accession>A0ACC1AG95</accession>
<proteinExistence type="predicted"/>
<evidence type="ECO:0000313" key="2">
    <source>
        <dbReference type="Proteomes" id="UP001164250"/>
    </source>
</evidence>